<feature type="compositionally biased region" description="Basic and acidic residues" evidence="1">
    <location>
        <begin position="217"/>
        <end position="252"/>
    </location>
</feature>
<proteinExistence type="predicted"/>
<accession>A0A0C2YMP3</accession>
<feature type="transmembrane region" description="Helical" evidence="2">
    <location>
        <begin position="329"/>
        <end position="347"/>
    </location>
</feature>
<reference evidence="4" key="2">
    <citation type="submission" date="2015-01" db="EMBL/GenBank/DDBJ databases">
        <title>Evolutionary Origins and Diversification of the Mycorrhizal Mutualists.</title>
        <authorList>
            <consortium name="DOE Joint Genome Institute"/>
            <consortium name="Mycorrhizal Genomics Consortium"/>
            <person name="Kohler A."/>
            <person name="Kuo A."/>
            <person name="Nagy L.G."/>
            <person name="Floudas D."/>
            <person name="Copeland A."/>
            <person name="Barry K.W."/>
            <person name="Cichocki N."/>
            <person name="Veneault-Fourrey C."/>
            <person name="LaButti K."/>
            <person name="Lindquist E.A."/>
            <person name="Lipzen A."/>
            <person name="Lundell T."/>
            <person name="Morin E."/>
            <person name="Murat C."/>
            <person name="Riley R."/>
            <person name="Ohm R."/>
            <person name="Sun H."/>
            <person name="Tunlid A."/>
            <person name="Henrissat B."/>
            <person name="Grigoriev I.V."/>
            <person name="Hibbett D.S."/>
            <person name="Martin F."/>
        </authorList>
    </citation>
    <scope>NUCLEOTIDE SEQUENCE [LARGE SCALE GENOMIC DNA]</scope>
    <source>
        <strain evidence="4">h7</strain>
    </source>
</reference>
<feature type="compositionally biased region" description="Basic and acidic residues" evidence="1">
    <location>
        <begin position="164"/>
        <end position="174"/>
    </location>
</feature>
<keyword evidence="2" id="KW-1133">Transmembrane helix</keyword>
<feature type="region of interest" description="Disordered" evidence="1">
    <location>
        <begin position="136"/>
        <end position="178"/>
    </location>
</feature>
<feature type="compositionally biased region" description="Low complexity" evidence="1">
    <location>
        <begin position="199"/>
        <end position="216"/>
    </location>
</feature>
<dbReference type="OrthoDB" id="3022434at2759"/>
<dbReference type="Proteomes" id="UP000053424">
    <property type="component" value="Unassembled WGS sequence"/>
</dbReference>
<feature type="compositionally biased region" description="Basic and acidic residues" evidence="1">
    <location>
        <begin position="85"/>
        <end position="95"/>
    </location>
</feature>
<dbReference type="HOGENOM" id="CLU_758765_0_0_1"/>
<evidence type="ECO:0000313" key="3">
    <source>
        <dbReference type="EMBL" id="KIM42282.1"/>
    </source>
</evidence>
<sequence>MSFFFPSSPSTSDATTTTTSSLASSPRVRVGAGTDSELTITPVTPTVTQHVSPTTSPTSPRSPGTAATSTTRAGPGSGSFKVGKNVRDSDFSKGDDGEDENGNSGYAYGDEGGSVLNPLSRGASDVYQHLYQPDREHQQYQEQQDQEDQQQQQQQQQYAATHTTRSDHHHDRGLSDLGANLERSVDRLLRLMVVGESGSYSLSSSASSSSSSLSSLLDDRSAISGRSESRKVKGKEKEKEKSREKVERRMVEDASPGLVTLVSASSAVQGARPLTGMASPPVPPVGGDDEETRARARSHRRRSSHTHARQSSRRLVMHKRQEVGISRDFVLIVALCVGFACAIVLVARPAAMVVFSQRGGGWDLD</sequence>
<keyword evidence="2" id="KW-0472">Membrane</keyword>
<dbReference type="EMBL" id="KN831778">
    <property type="protein sequence ID" value="KIM42282.1"/>
    <property type="molecule type" value="Genomic_DNA"/>
</dbReference>
<protein>
    <submittedName>
        <fullName evidence="3">Uncharacterized protein</fullName>
    </submittedName>
</protein>
<feature type="compositionally biased region" description="Low complexity" evidence="1">
    <location>
        <begin position="149"/>
        <end position="163"/>
    </location>
</feature>
<feature type="region of interest" description="Disordered" evidence="1">
    <location>
        <begin position="1"/>
        <end position="120"/>
    </location>
</feature>
<dbReference type="AlphaFoldDB" id="A0A0C2YMP3"/>
<reference evidence="3 4" key="1">
    <citation type="submission" date="2014-04" db="EMBL/GenBank/DDBJ databases">
        <authorList>
            <consortium name="DOE Joint Genome Institute"/>
            <person name="Kuo A."/>
            <person name="Gay G."/>
            <person name="Dore J."/>
            <person name="Kohler A."/>
            <person name="Nagy L.G."/>
            <person name="Floudas D."/>
            <person name="Copeland A."/>
            <person name="Barry K.W."/>
            <person name="Cichocki N."/>
            <person name="Veneault-Fourrey C."/>
            <person name="LaButti K."/>
            <person name="Lindquist E.A."/>
            <person name="Lipzen A."/>
            <person name="Lundell T."/>
            <person name="Morin E."/>
            <person name="Murat C."/>
            <person name="Sun H."/>
            <person name="Tunlid A."/>
            <person name="Henrissat B."/>
            <person name="Grigoriev I.V."/>
            <person name="Hibbett D.S."/>
            <person name="Martin F."/>
            <person name="Nordberg H.P."/>
            <person name="Cantor M.N."/>
            <person name="Hua S.X."/>
        </authorList>
    </citation>
    <scope>NUCLEOTIDE SEQUENCE [LARGE SCALE GENOMIC DNA]</scope>
    <source>
        <strain evidence="4">h7</strain>
    </source>
</reference>
<evidence type="ECO:0000256" key="2">
    <source>
        <dbReference type="SAM" id="Phobius"/>
    </source>
</evidence>
<keyword evidence="4" id="KW-1185">Reference proteome</keyword>
<feature type="region of interest" description="Disordered" evidence="1">
    <location>
        <begin position="199"/>
        <end position="252"/>
    </location>
</feature>
<name>A0A0C2YMP3_HEBCY</name>
<feature type="compositionally biased region" description="Low complexity" evidence="1">
    <location>
        <begin position="1"/>
        <end position="26"/>
    </location>
</feature>
<organism evidence="3 4">
    <name type="scientific">Hebeloma cylindrosporum</name>
    <dbReference type="NCBI Taxonomy" id="76867"/>
    <lineage>
        <taxon>Eukaryota</taxon>
        <taxon>Fungi</taxon>
        <taxon>Dikarya</taxon>
        <taxon>Basidiomycota</taxon>
        <taxon>Agaricomycotina</taxon>
        <taxon>Agaricomycetes</taxon>
        <taxon>Agaricomycetidae</taxon>
        <taxon>Agaricales</taxon>
        <taxon>Agaricineae</taxon>
        <taxon>Hymenogastraceae</taxon>
        <taxon>Hebeloma</taxon>
    </lineage>
</organism>
<feature type="region of interest" description="Disordered" evidence="1">
    <location>
        <begin position="272"/>
        <end position="313"/>
    </location>
</feature>
<feature type="compositionally biased region" description="Basic residues" evidence="1">
    <location>
        <begin position="295"/>
        <end position="313"/>
    </location>
</feature>
<evidence type="ECO:0000313" key="4">
    <source>
        <dbReference type="Proteomes" id="UP000053424"/>
    </source>
</evidence>
<gene>
    <name evidence="3" type="ORF">M413DRAFT_444712</name>
</gene>
<evidence type="ECO:0000256" key="1">
    <source>
        <dbReference type="SAM" id="MobiDB-lite"/>
    </source>
</evidence>
<feature type="compositionally biased region" description="Low complexity" evidence="1">
    <location>
        <begin position="41"/>
        <end position="74"/>
    </location>
</feature>
<keyword evidence="2" id="KW-0812">Transmembrane</keyword>